<proteinExistence type="predicted"/>
<feature type="chain" id="PRO_5043013292" description="Secreted protein" evidence="2">
    <location>
        <begin position="20"/>
        <end position="84"/>
    </location>
</feature>
<dbReference type="Proteomes" id="UP001303222">
    <property type="component" value="Unassembled WGS sequence"/>
</dbReference>
<evidence type="ECO:0000256" key="2">
    <source>
        <dbReference type="SAM" id="SignalP"/>
    </source>
</evidence>
<dbReference type="EMBL" id="MU859086">
    <property type="protein sequence ID" value="KAK3954684.1"/>
    <property type="molecule type" value="Genomic_DNA"/>
</dbReference>
<reference evidence="3" key="1">
    <citation type="journal article" date="2023" name="Mol. Phylogenet. Evol.">
        <title>Genome-scale phylogeny and comparative genomics of the fungal order Sordariales.</title>
        <authorList>
            <person name="Hensen N."/>
            <person name="Bonometti L."/>
            <person name="Westerberg I."/>
            <person name="Brannstrom I.O."/>
            <person name="Guillou S."/>
            <person name="Cros-Aarteil S."/>
            <person name="Calhoun S."/>
            <person name="Haridas S."/>
            <person name="Kuo A."/>
            <person name="Mondo S."/>
            <person name="Pangilinan J."/>
            <person name="Riley R."/>
            <person name="LaButti K."/>
            <person name="Andreopoulos B."/>
            <person name="Lipzen A."/>
            <person name="Chen C."/>
            <person name="Yan M."/>
            <person name="Daum C."/>
            <person name="Ng V."/>
            <person name="Clum A."/>
            <person name="Steindorff A."/>
            <person name="Ohm R.A."/>
            <person name="Martin F."/>
            <person name="Silar P."/>
            <person name="Natvig D.O."/>
            <person name="Lalanne C."/>
            <person name="Gautier V."/>
            <person name="Ament-Velasquez S.L."/>
            <person name="Kruys A."/>
            <person name="Hutchinson M.I."/>
            <person name="Powell A.J."/>
            <person name="Barry K."/>
            <person name="Miller A.N."/>
            <person name="Grigoriev I.V."/>
            <person name="Debuchy R."/>
            <person name="Gladieux P."/>
            <person name="Hiltunen Thoren M."/>
            <person name="Johannesson H."/>
        </authorList>
    </citation>
    <scope>NUCLEOTIDE SEQUENCE</scope>
    <source>
        <strain evidence="3">CBS 626.80</strain>
    </source>
</reference>
<feature type="region of interest" description="Disordered" evidence="1">
    <location>
        <begin position="58"/>
        <end position="84"/>
    </location>
</feature>
<feature type="region of interest" description="Disordered" evidence="1">
    <location>
        <begin position="18"/>
        <end position="37"/>
    </location>
</feature>
<evidence type="ECO:0000313" key="3">
    <source>
        <dbReference type="EMBL" id="KAK3954684.1"/>
    </source>
</evidence>
<accession>A0AAN6NZ12</accession>
<name>A0AAN6NZ12_9PEZI</name>
<keyword evidence="4" id="KW-1185">Reference proteome</keyword>
<reference evidence="3" key="2">
    <citation type="submission" date="2023-06" db="EMBL/GenBank/DDBJ databases">
        <authorList>
            <consortium name="Lawrence Berkeley National Laboratory"/>
            <person name="Mondo S.J."/>
            <person name="Hensen N."/>
            <person name="Bonometti L."/>
            <person name="Westerberg I."/>
            <person name="Brannstrom I.O."/>
            <person name="Guillou S."/>
            <person name="Cros-Aarteil S."/>
            <person name="Calhoun S."/>
            <person name="Haridas S."/>
            <person name="Kuo A."/>
            <person name="Pangilinan J."/>
            <person name="Riley R."/>
            <person name="Labutti K."/>
            <person name="Andreopoulos B."/>
            <person name="Lipzen A."/>
            <person name="Chen C."/>
            <person name="Yanf M."/>
            <person name="Daum C."/>
            <person name="Ng V."/>
            <person name="Clum A."/>
            <person name="Steindorff A."/>
            <person name="Ohm R."/>
            <person name="Martin F."/>
            <person name="Silar P."/>
            <person name="Natvig D."/>
            <person name="Lalanne C."/>
            <person name="Gautier V."/>
            <person name="Ament-Velasquez S.L."/>
            <person name="Kruys A."/>
            <person name="Hutchinson M.I."/>
            <person name="Powell A.J."/>
            <person name="Barry K."/>
            <person name="Miller A.N."/>
            <person name="Grigoriev I.V."/>
            <person name="Debuchy R."/>
            <person name="Gladieux P."/>
            <person name="Thoren M.H."/>
            <person name="Johannesson H."/>
        </authorList>
    </citation>
    <scope>NUCLEOTIDE SEQUENCE</scope>
    <source>
        <strain evidence="3">CBS 626.80</strain>
    </source>
</reference>
<evidence type="ECO:0000313" key="4">
    <source>
        <dbReference type="Proteomes" id="UP001303222"/>
    </source>
</evidence>
<keyword evidence="2" id="KW-0732">Signal</keyword>
<gene>
    <name evidence="3" type="ORF">QBC32DRAFT_335563</name>
</gene>
<organism evidence="3 4">
    <name type="scientific">Pseudoneurospora amorphoporcata</name>
    <dbReference type="NCBI Taxonomy" id="241081"/>
    <lineage>
        <taxon>Eukaryota</taxon>
        <taxon>Fungi</taxon>
        <taxon>Dikarya</taxon>
        <taxon>Ascomycota</taxon>
        <taxon>Pezizomycotina</taxon>
        <taxon>Sordariomycetes</taxon>
        <taxon>Sordariomycetidae</taxon>
        <taxon>Sordariales</taxon>
        <taxon>Sordariaceae</taxon>
        <taxon>Pseudoneurospora</taxon>
    </lineage>
</organism>
<feature type="signal peptide" evidence="2">
    <location>
        <begin position="1"/>
        <end position="19"/>
    </location>
</feature>
<comment type="caution">
    <text evidence="3">The sequence shown here is derived from an EMBL/GenBank/DDBJ whole genome shotgun (WGS) entry which is preliminary data.</text>
</comment>
<dbReference type="AlphaFoldDB" id="A0AAN6NZ12"/>
<evidence type="ECO:0000256" key="1">
    <source>
        <dbReference type="SAM" id="MobiDB-lite"/>
    </source>
</evidence>
<evidence type="ECO:0008006" key="5">
    <source>
        <dbReference type="Google" id="ProtNLM"/>
    </source>
</evidence>
<sequence length="84" mass="9255">MLLLRVVISISVWFPVVSSSSPTQFPLPSASRGPHSSSYHRFSPFFFLPSPSSMPNIGTSLGHQGPRYRQCGPRPSRSSIHLCL</sequence>
<protein>
    <recommendedName>
        <fullName evidence="5">Secreted protein</fullName>
    </recommendedName>
</protein>